<dbReference type="AlphaFoldDB" id="A0AAV4M7P9"/>
<keyword evidence="6" id="KW-0067">ATP-binding</keyword>
<protein>
    <submittedName>
        <fullName evidence="10">Torsin-1B</fullName>
    </submittedName>
</protein>
<accession>A0AAV4M7P9</accession>
<evidence type="ECO:0000313" key="10">
    <source>
        <dbReference type="EMBL" id="GIX68428.1"/>
    </source>
</evidence>
<dbReference type="Gene3D" id="3.40.50.300">
    <property type="entry name" value="P-loop containing nucleotide triphosphate hydrolases"/>
    <property type="match status" value="1"/>
</dbReference>
<feature type="chain" id="PRO_5043495386" evidence="8">
    <location>
        <begin position="23"/>
        <end position="338"/>
    </location>
</feature>
<evidence type="ECO:0000256" key="3">
    <source>
        <dbReference type="ARBA" id="ARBA00022729"/>
    </source>
</evidence>
<proteinExistence type="inferred from homology"/>
<comment type="similarity">
    <text evidence="2">Belongs to the ClpA/ClpB family. Torsin subfamily.</text>
</comment>
<dbReference type="PANTHER" id="PTHR10760">
    <property type="entry name" value="TORSIN"/>
    <property type="match status" value="1"/>
</dbReference>
<keyword evidence="5" id="KW-0256">Endoplasmic reticulum</keyword>
<dbReference type="InterPro" id="IPR049337">
    <property type="entry name" value="TOR1A_C"/>
</dbReference>
<dbReference type="InterPro" id="IPR010448">
    <property type="entry name" value="Torsin"/>
</dbReference>
<keyword evidence="3 8" id="KW-0732">Signal</keyword>
<dbReference type="PRINTS" id="PR00300">
    <property type="entry name" value="CLPPROTEASEA"/>
</dbReference>
<dbReference type="Pfam" id="PF06309">
    <property type="entry name" value="Torsin"/>
    <property type="match status" value="1"/>
</dbReference>
<reference evidence="10 11" key="1">
    <citation type="submission" date="2021-06" db="EMBL/GenBank/DDBJ databases">
        <title>Caerostris extrusa draft genome.</title>
        <authorList>
            <person name="Kono N."/>
            <person name="Arakawa K."/>
        </authorList>
    </citation>
    <scope>NUCLEOTIDE SEQUENCE [LARGE SCALE GENOMIC DNA]</scope>
</reference>
<dbReference type="Proteomes" id="UP001054945">
    <property type="component" value="Unassembled WGS sequence"/>
</dbReference>
<evidence type="ECO:0000256" key="7">
    <source>
        <dbReference type="ARBA" id="ARBA00023180"/>
    </source>
</evidence>
<evidence type="ECO:0000256" key="6">
    <source>
        <dbReference type="ARBA" id="ARBA00022840"/>
    </source>
</evidence>
<dbReference type="Pfam" id="PF21376">
    <property type="entry name" value="TOR1A_C"/>
    <property type="match status" value="1"/>
</dbReference>
<feature type="domain" description="Torsin-1A C-terminal" evidence="9">
    <location>
        <begin position="277"/>
        <end position="332"/>
    </location>
</feature>
<gene>
    <name evidence="10" type="primary">Tor1b</name>
    <name evidence="10" type="ORF">CEXT_695971</name>
</gene>
<name>A0AAV4M7P9_CAEEX</name>
<evidence type="ECO:0000256" key="8">
    <source>
        <dbReference type="SAM" id="SignalP"/>
    </source>
</evidence>
<sequence length="338" mass="38714">MYKSYIYTSLFLLISISPFSYGADPFSGIYALGAVGISGGLALYHYVKCKYEECCDDQWINLKLNILDNDLEHKLFGQHLVKRIILNSLKSHVSNDKPKKALVMSFHGWNGGGKNYVTQMIVKNLFKKSTDSSYYHFYFGSRDFPHKHDVYKYQDRLRNDIEKATKNCGRSLFVFDEVDKMAPDVLDSLKPYIDFHPNFKGTDYRKNIFIFLSNTGGSNITKVALKFWSEGKTREDIALKDVEPIIIGNAYNEAGGLFHSHLIKKDLIDVYVPFLPLEKKHIKKCAFEELRSRGLKTDSRTVNNIVDQLIYDPPGIELYSTSGCKKISNKVNIFGDDF</sequence>
<dbReference type="PANTHER" id="PTHR10760:SF2">
    <property type="entry name" value="LD13476P-RELATED"/>
    <property type="match status" value="1"/>
</dbReference>
<feature type="signal peptide" evidence="8">
    <location>
        <begin position="1"/>
        <end position="22"/>
    </location>
</feature>
<dbReference type="InterPro" id="IPR001270">
    <property type="entry name" value="ClpA/B"/>
</dbReference>
<evidence type="ECO:0000259" key="9">
    <source>
        <dbReference type="Pfam" id="PF21376"/>
    </source>
</evidence>
<evidence type="ECO:0000313" key="11">
    <source>
        <dbReference type="Proteomes" id="UP001054945"/>
    </source>
</evidence>
<evidence type="ECO:0000256" key="2">
    <source>
        <dbReference type="ARBA" id="ARBA00006235"/>
    </source>
</evidence>
<dbReference type="EMBL" id="BPLR01019489">
    <property type="protein sequence ID" value="GIX68428.1"/>
    <property type="molecule type" value="Genomic_DNA"/>
</dbReference>
<dbReference type="FunFam" id="3.40.50.300:FF:002276">
    <property type="entry name" value="Torsin, putative"/>
    <property type="match status" value="1"/>
</dbReference>
<comment type="caution">
    <text evidence="10">The sequence shown here is derived from an EMBL/GenBank/DDBJ whole genome shotgun (WGS) entry which is preliminary data.</text>
</comment>
<keyword evidence="4" id="KW-0547">Nucleotide-binding</keyword>
<evidence type="ECO:0000256" key="5">
    <source>
        <dbReference type="ARBA" id="ARBA00022824"/>
    </source>
</evidence>
<evidence type="ECO:0000256" key="4">
    <source>
        <dbReference type="ARBA" id="ARBA00022741"/>
    </source>
</evidence>
<evidence type="ECO:0000256" key="1">
    <source>
        <dbReference type="ARBA" id="ARBA00004319"/>
    </source>
</evidence>
<organism evidence="10 11">
    <name type="scientific">Caerostris extrusa</name>
    <name type="common">Bark spider</name>
    <name type="synonym">Caerostris bankana</name>
    <dbReference type="NCBI Taxonomy" id="172846"/>
    <lineage>
        <taxon>Eukaryota</taxon>
        <taxon>Metazoa</taxon>
        <taxon>Ecdysozoa</taxon>
        <taxon>Arthropoda</taxon>
        <taxon>Chelicerata</taxon>
        <taxon>Arachnida</taxon>
        <taxon>Araneae</taxon>
        <taxon>Araneomorphae</taxon>
        <taxon>Entelegynae</taxon>
        <taxon>Araneoidea</taxon>
        <taxon>Araneidae</taxon>
        <taxon>Caerostris</taxon>
    </lineage>
</organism>
<dbReference type="GO" id="GO:0005788">
    <property type="term" value="C:endoplasmic reticulum lumen"/>
    <property type="evidence" value="ECO:0007669"/>
    <property type="project" value="UniProtKB-SubCell"/>
</dbReference>
<dbReference type="GO" id="GO:0016887">
    <property type="term" value="F:ATP hydrolysis activity"/>
    <property type="evidence" value="ECO:0007669"/>
    <property type="project" value="InterPro"/>
</dbReference>
<dbReference type="InterPro" id="IPR027417">
    <property type="entry name" value="P-loop_NTPase"/>
</dbReference>
<dbReference type="GO" id="GO:0005524">
    <property type="term" value="F:ATP binding"/>
    <property type="evidence" value="ECO:0007669"/>
    <property type="project" value="UniProtKB-KW"/>
</dbReference>
<comment type="subcellular location">
    <subcellularLocation>
        <location evidence="1">Endoplasmic reticulum lumen</location>
    </subcellularLocation>
</comment>
<dbReference type="GO" id="GO:0071218">
    <property type="term" value="P:cellular response to misfolded protein"/>
    <property type="evidence" value="ECO:0007669"/>
    <property type="project" value="TreeGrafter"/>
</dbReference>
<dbReference type="SUPFAM" id="SSF52540">
    <property type="entry name" value="P-loop containing nucleoside triphosphate hydrolases"/>
    <property type="match status" value="1"/>
</dbReference>
<keyword evidence="11" id="KW-1185">Reference proteome</keyword>
<keyword evidence="7" id="KW-0325">Glycoprotein</keyword>